<dbReference type="RefSeq" id="WP_088416478.1">
    <property type="nucleotide sequence ID" value="NZ_NJBA01000002.1"/>
</dbReference>
<feature type="transmembrane region" description="Helical" evidence="1">
    <location>
        <begin position="55"/>
        <end position="75"/>
    </location>
</feature>
<protein>
    <recommendedName>
        <fullName evidence="4">DUF2069 domain-containing protein</fullName>
    </recommendedName>
</protein>
<feature type="transmembrane region" description="Helical" evidence="1">
    <location>
        <begin position="20"/>
        <end position="43"/>
    </location>
</feature>
<accession>A0A246FB40</accession>
<dbReference type="STRING" id="46680.GCA_000807755_04135"/>
<comment type="caution">
    <text evidence="2">The sequence shown here is derived from an EMBL/GenBank/DDBJ whole genome shotgun (WGS) entry which is preliminary data.</text>
</comment>
<evidence type="ECO:0000256" key="1">
    <source>
        <dbReference type="SAM" id="Phobius"/>
    </source>
</evidence>
<dbReference type="EMBL" id="NJBA01000002">
    <property type="protein sequence ID" value="OWP51538.1"/>
    <property type="molecule type" value="Genomic_DNA"/>
</dbReference>
<evidence type="ECO:0000313" key="2">
    <source>
        <dbReference type="EMBL" id="OWP51538.1"/>
    </source>
</evidence>
<dbReference type="Proteomes" id="UP000198145">
    <property type="component" value="Unassembled WGS sequence"/>
</dbReference>
<gene>
    <name evidence="2" type="ORF">CEG18_04510</name>
</gene>
<keyword evidence="1" id="KW-0812">Transmembrane</keyword>
<evidence type="ECO:0000313" key="3">
    <source>
        <dbReference type="Proteomes" id="UP000198145"/>
    </source>
</evidence>
<organism evidence="2 3">
    <name type="scientific">Pseudomonas nitroreducens</name>
    <dbReference type="NCBI Taxonomy" id="46680"/>
    <lineage>
        <taxon>Bacteria</taxon>
        <taxon>Pseudomonadati</taxon>
        <taxon>Pseudomonadota</taxon>
        <taxon>Gammaproteobacteria</taxon>
        <taxon>Pseudomonadales</taxon>
        <taxon>Pseudomonadaceae</taxon>
        <taxon>Pseudomonas</taxon>
    </lineage>
</organism>
<sequence length="149" mass="16654">MARKNKPLPPMEWLEPRLAASRAVALGSFIGLILLIAIWDVLFADAHGGARWVPWVFLGFKLLPLLVVAPGILIGSARGHAWACYVINLYFILGVLNAFDPNHAIFGWAEIILSVSLFCSALMYTRWRFQYDRKRAGEGQDLQQEATNA</sequence>
<keyword evidence="1" id="KW-0472">Membrane</keyword>
<dbReference type="Pfam" id="PF09842">
    <property type="entry name" value="DUF2069"/>
    <property type="match status" value="1"/>
</dbReference>
<feature type="transmembrane region" description="Helical" evidence="1">
    <location>
        <begin position="82"/>
        <end position="99"/>
    </location>
</feature>
<evidence type="ECO:0008006" key="4">
    <source>
        <dbReference type="Google" id="ProtNLM"/>
    </source>
</evidence>
<dbReference type="InterPro" id="IPR018643">
    <property type="entry name" value="DUF2069_membrane"/>
</dbReference>
<dbReference type="eggNOG" id="COG3308">
    <property type="taxonomic scope" value="Bacteria"/>
</dbReference>
<proteinExistence type="predicted"/>
<name>A0A246FB40_PSENT</name>
<reference evidence="2 3" key="1">
    <citation type="submission" date="2017-06" db="EMBL/GenBank/DDBJ databases">
        <title>Draft genome of Pseudomonas nitroreducens DF05.</title>
        <authorList>
            <person name="Iyer R."/>
        </authorList>
    </citation>
    <scope>NUCLEOTIDE SEQUENCE [LARGE SCALE GENOMIC DNA]</scope>
    <source>
        <strain evidence="2 3">DF05</strain>
    </source>
</reference>
<keyword evidence="1" id="KW-1133">Transmembrane helix</keyword>
<dbReference type="AlphaFoldDB" id="A0A246FB40"/>
<feature type="transmembrane region" description="Helical" evidence="1">
    <location>
        <begin position="105"/>
        <end position="125"/>
    </location>
</feature>